<sequence length="209" mass="22762">MTTNKRSFTALAFFGLWCAVGLGPRFCEGITPLVTFGPETARADLLNKVSERVFSLVETGDDGGSPTAIVKTVFTNALKSILSAVKGEVHEACNELVEIATQKIQEAEQRGELSGEGESTDSDLDDLDFSFMDSPKKTESSIRPHGFLQETKFMDTLKTFATGALKTLAEPMKEAMVQGIKPILPKIKDAAIHVFREACQDAEQKLEEA</sequence>
<feature type="region of interest" description="Disordered" evidence="1">
    <location>
        <begin position="107"/>
        <end position="126"/>
    </location>
</feature>
<keyword evidence="4" id="KW-1185">Reference proteome</keyword>
<dbReference type="KEGG" id="bbes:BESB_051710"/>
<proteinExistence type="predicted"/>
<evidence type="ECO:0000256" key="1">
    <source>
        <dbReference type="SAM" id="MobiDB-lite"/>
    </source>
</evidence>
<dbReference type="OrthoDB" id="331286at2759"/>
<evidence type="ECO:0000313" key="4">
    <source>
        <dbReference type="Proteomes" id="UP000224006"/>
    </source>
</evidence>
<dbReference type="EMBL" id="NWUJ01000004">
    <property type="protein sequence ID" value="PFH35520.1"/>
    <property type="molecule type" value="Genomic_DNA"/>
</dbReference>
<comment type="caution">
    <text evidence="3">The sequence shown here is derived from an EMBL/GenBank/DDBJ whole genome shotgun (WGS) entry which is preliminary data.</text>
</comment>
<keyword evidence="2" id="KW-0732">Signal</keyword>
<reference evidence="3 4" key="1">
    <citation type="submission" date="2017-09" db="EMBL/GenBank/DDBJ databases">
        <title>Genome sequencing of Besnoitia besnoiti strain Bb-Ger1.</title>
        <authorList>
            <person name="Schares G."/>
            <person name="Venepally P."/>
            <person name="Lorenzi H.A."/>
        </authorList>
    </citation>
    <scope>NUCLEOTIDE SEQUENCE [LARGE SCALE GENOMIC DNA]</scope>
    <source>
        <strain evidence="3 4">Bb-Ger1</strain>
    </source>
</reference>
<feature type="chain" id="PRO_5012541074" evidence="2">
    <location>
        <begin position="30"/>
        <end position="209"/>
    </location>
</feature>
<dbReference type="GeneID" id="40310100"/>
<name>A0A2A9MJE4_BESBE</name>
<protein>
    <submittedName>
        <fullName evidence="3">Microneme protein MIC11</fullName>
    </submittedName>
</protein>
<evidence type="ECO:0000313" key="3">
    <source>
        <dbReference type="EMBL" id="PFH35520.1"/>
    </source>
</evidence>
<dbReference type="AlphaFoldDB" id="A0A2A9MJE4"/>
<dbReference type="RefSeq" id="XP_029219529.1">
    <property type="nucleotide sequence ID" value="XM_029363606.1"/>
</dbReference>
<feature type="signal peptide" evidence="2">
    <location>
        <begin position="1"/>
        <end position="29"/>
    </location>
</feature>
<evidence type="ECO:0000256" key="2">
    <source>
        <dbReference type="SAM" id="SignalP"/>
    </source>
</evidence>
<gene>
    <name evidence="3" type="ORF">BESB_051710</name>
</gene>
<accession>A0A2A9MJE4</accession>
<dbReference type="VEuPathDB" id="ToxoDB:BESB_051710"/>
<dbReference type="Proteomes" id="UP000224006">
    <property type="component" value="Chromosome IV"/>
</dbReference>
<organism evidence="3 4">
    <name type="scientific">Besnoitia besnoiti</name>
    <name type="common">Apicomplexan protozoan</name>
    <dbReference type="NCBI Taxonomy" id="94643"/>
    <lineage>
        <taxon>Eukaryota</taxon>
        <taxon>Sar</taxon>
        <taxon>Alveolata</taxon>
        <taxon>Apicomplexa</taxon>
        <taxon>Conoidasida</taxon>
        <taxon>Coccidia</taxon>
        <taxon>Eucoccidiorida</taxon>
        <taxon>Eimeriorina</taxon>
        <taxon>Sarcocystidae</taxon>
        <taxon>Besnoitia</taxon>
    </lineage>
</organism>